<keyword evidence="3" id="KW-1185">Reference proteome</keyword>
<dbReference type="EMBL" id="BAABKK010000001">
    <property type="protein sequence ID" value="GAA5188391.1"/>
    <property type="molecule type" value="Genomic_DNA"/>
</dbReference>
<accession>A0ABP9RXP5</accession>
<feature type="transmembrane region" description="Helical" evidence="1">
    <location>
        <begin position="78"/>
        <end position="96"/>
    </location>
</feature>
<dbReference type="RefSeq" id="WP_345446620.1">
    <property type="nucleotide sequence ID" value="NZ_BAABKK010000001.1"/>
</dbReference>
<protein>
    <recommendedName>
        <fullName evidence="4">DUF4190 domain-containing protein</fullName>
    </recommendedName>
</protein>
<keyword evidence="1" id="KW-0472">Membrane</keyword>
<evidence type="ECO:0000313" key="3">
    <source>
        <dbReference type="Proteomes" id="UP001500200"/>
    </source>
</evidence>
<feature type="transmembrane region" description="Helical" evidence="1">
    <location>
        <begin position="12"/>
        <end position="30"/>
    </location>
</feature>
<keyword evidence="1" id="KW-0812">Transmembrane</keyword>
<keyword evidence="1" id="KW-1133">Transmembrane helix</keyword>
<organism evidence="2 3">
    <name type="scientific">Arthrobacter gyeryongensis</name>
    <dbReference type="NCBI Taxonomy" id="1650592"/>
    <lineage>
        <taxon>Bacteria</taxon>
        <taxon>Bacillati</taxon>
        <taxon>Actinomycetota</taxon>
        <taxon>Actinomycetes</taxon>
        <taxon>Micrococcales</taxon>
        <taxon>Micrococcaceae</taxon>
        <taxon>Arthrobacter</taxon>
    </lineage>
</organism>
<evidence type="ECO:0000313" key="2">
    <source>
        <dbReference type="EMBL" id="GAA5188391.1"/>
    </source>
</evidence>
<reference evidence="3" key="1">
    <citation type="journal article" date="2019" name="Int. J. Syst. Evol. Microbiol.">
        <title>The Global Catalogue of Microorganisms (GCM) 10K type strain sequencing project: providing services to taxonomists for standard genome sequencing and annotation.</title>
        <authorList>
            <consortium name="The Broad Institute Genomics Platform"/>
            <consortium name="The Broad Institute Genome Sequencing Center for Infectious Disease"/>
            <person name="Wu L."/>
            <person name="Ma J."/>
        </authorList>
    </citation>
    <scope>NUCLEOTIDE SEQUENCE [LARGE SCALE GENOMIC DNA]</scope>
    <source>
        <strain evidence="3">JCM 18514</strain>
    </source>
</reference>
<dbReference type="Proteomes" id="UP001500200">
    <property type="component" value="Unassembled WGS sequence"/>
</dbReference>
<sequence length="137" mass="14307">MGRLFDGPWPIIIIFLIVIGGVVALVMSLTNKSRKVDQAFLGAVVPPQGSATGVYGPGGSAGLQPHLYMQGMSHRSTATTFGVIGLFVLGIVFGPLALVQANKAEALGVKATAGKVLGWISVAFAILWLLFIVGRIF</sequence>
<evidence type="ECO:0008006" key="4">
    <source>
        <dbReference type="Google" id="ProtNLM"/>
    </source>
</evidence>
<gene>
    <name evidence="2" type="ORF">GCM10023346_00320</name>
</gene>
<comment type="caution">
    <text evidence="2">The sequence shown here is derived from an EMBL/GenBank/DDBJ whole genome shotgun (WGS) entry which is preliminary data.</text>
</comment>
<evidence type="ECO:0000256" key="1">
    <source>
        <dbReference type="SAM" id="Phobius"/>
    </source>
</evidence>
<proteinExistence type="predicted"/>
<feature type="transmembrane region" description="Helical" evidence="1">
    <location>
        <begin position="116"/>
        <end position="134"/>
    </location>
</feature>
<name>A0ABP9RXP5_9MICC</name>